<evidence type="ECO:0000313" key="2">
    <source>
        <dbReference type="EMBL" id="MBB2160082.1"/>
    </source>
</evidence>
<accession>A0A7W4IC42</accession>
<sequence length="535" mass="53530">MSGALSRIGNTVGAVAGTASGVLSTARSTVGTLSQAIGMLNGTIGPMGGLANLSGLGGMTSLVAASLAEAKFRGVTFSMPASEDEVGRRVVQLFFPGIDDFALQDLGQHDGPIHIRGLICGDDYVYRAGLMRAALLARGPATLVHPWWGEMRVRLVGEPARIGFDETQQGVATLQMTVVREPAPSARKSSSSGMLDSLSKLLDQADSMLDQATSVMRQVLSPLLIGVSLVRSVENSFSQVGAMFGGLIADASEPIATACATPLATLSAGVAQPLTNTGTTYADAVTDALVGVPVAIANAVLPATAAAVAPGGSSSGTTSSNAGSLFVAPSVSTQDYLGQLAAQGSNGTLMLAPTPQAGTALLIAAAQGCLNAGSTLATQPGCGSARAITLVAAVACVTQAIATAAAIGYASQQDALSTRDALVAALDALGDAVVAAAAVTVGNGIAPSAIADLYQAIQSTRAAVYADISARLGRLPSVVSVTVPREMSVWTLAYALTGDTIDNVVPMIGDLVTRNGLALPAIVPAGTVEALETAS</sequence>
<comment type="caution">
    <text evidence="2">The sequence shown here is derived from an EMBL/GenBank/DDBJ whole genome shotgun (WGS) entry which is preliminary data.</text>
</comment>
<name>A0A7W4IC42_9PROT</name>
<dbReference type="Pfam" id="PF07157">
    <property type="entry name" value="DNA_circ_N"/>
    <property type="match status" value="1"/>
</dbReference>
<proteinExistence type="predicted"/>
<evidence type="ECO:0000313" key="3">
    <source>
        <dbReference type="Proteomes" id="UP000589085"/>
    </source>
</evidence>
<reference evidence="2 3" key="1">
    <citation type="submission" date="2020-04" db="EMBL/GenBank/DDBJ databases">
        <title>Description of novel Gluconacetobacter.</title>
        <authorList>
            <person name="Sombolestani A."/>
        </authorList>
    </citation>
    <scope>NUCLEOTIDE SEQUENCE [LARGE SCALE GENOMIC DNA]</scope>
    <source>
        <strain evidence="2 3">LMG 19747</strain>
    </source>
</reference>
<dbReference type="EMBL" id="JABEQJ010000008">
    <property type="protein sequence ID" value="MBB2160082.1"/>
    <property type="molecule type" value="Genomic_DNA"/>
</dbReference>
<protein>
    <recommendedName>
        <fullName evidence="1">DNA circulation N-terminal domain-containing protein</fullName>
    </recommendedName>
</protein>
<evidence type="ECO:0000259" key="1">
    <source>
        <dbReference type="Pfam" id="PF07157"/>
    </source>
</evidence>
<organism evidence="2 3">
    <name type="scientific">Gluconacetobacter sacchari</name>
    <dbReference type="NCBI Taxonomy" id="92759"/>
    <lineage>
        <taxon>Bacteria</taxon>
        <taxon>Pseudomonadati</taxon>
        <taxon>Pseudomonadota</taxon>
        <taxon>Alphaproteobacteria</taxon>
        <taxon>Acetobacterales</taxon>
        <taxon>Acetobacteraceae</taxon>
        <taxon>Gluconacetobacter</taxon>
    </lineage>
</organism>
<dbReference type="InterPro" id="IPR009826">
    <property type="entry name" value="DNA_circ_N"/>
</dbReference>
<dbReference type="AlphaFoldDB" id="A0A7W4IC42"/>
<feature type="domain" description="DNA circulation N-terminal" evidence="1">
    <location>
        <begin position="67"/>
        <end position="153"/>
    </location>
</feature>
<gene>
    <name evidence="2" type="ORF">HLH48_07830</name>
</gene>
<dbReference type="RefSeq" id="WP_182996944.1">
    <property type="nucleotide sequence ID" value="NZ_JABEQJ010000008.1"/>
</dbReference>
<dbReference type="Proteomes" id="UP000589085">
    <property type="component" value="Unassembled WGS sequence"/>
</dbReference>